<protein>
    <submittedName>
        <fullName evidence="1">Uncharacterized protein</fullName>
    </submittedName>
</protein>
<organism evidence="1 2">
    <name type="scientific">Rhododendron molle</name>
    <name type="common">Chinese azalea</name>
    <name type="synonym">Azalea mollis</name>
    <dbReference type="NCBI Taxonomy" id="49168"/>
    <lineage>
        <taxon>Eukaryota</taxon>
        <taxon>Viridiplantae</taxon>
        <taxon>Streptophyta</taxon>
        <taxon>Embryophyta</taxon>
        <taxon>Tracheophyta</taxon>
        <taxon>Spermatophyta</taxon>
        <taxon>Magnoliopsida</taxon>
        <taxon>eudicotyledons</taxon>
        <taxon>Gunneridae</taxon>
        <taxon>Pentapetalae</taxon>
        <taxon>asterids</taxon>
        <taxon>Ericales</taxon>
        <taxon>Ericaceae</taxon>
        <taxon>Ericoideae</taxon>
        <taxon>Rhodoreae</taxon>
        <taxon>Rhododendron</taxon>
    </lineage>
</organism>
<evidence type="ECO:0000313" key="2">
    <source>
        <dbReference type="Proteomes" id="UP001062846"/>
    </source>
</evidence>
<accession>A0ACC0P058</accession>
<name>A0ACC0P058_RHOML</name>
<proteinExistence type="predicted"/>
<keyword evidence="2" id="KW-1185">Reference proteome</keyword>
<gene>
    <name evidence="1" type="ORF">RHMOL_Rhmol04G0073600</name>
</gene>
<reference evidence="1" key="1">
    <citation type="submission" date="2022-02" db="EMBL/GenBank/DDBJ databases">
        <title>Plant Genome Project.</title>
        <authorList>
            <person name="Zhang R.-G."/>
        </authorList>
    </citation>
    <scope>NUCLEOTIDE SEQUENCE</scope>
    <source>
        <strain evidence="1">AT1</strain>
    </source>
</reference>
<dbReference type="EMBL" id="CM046391">
    <property type="protein sequence ID" value="KAI8558223.1"/>
    <property type="molecule type" value="Genomic_DNA"/>
</dbReference>
<sequence>MPDNRTVESNGVLSKSSSRSVEEAVQRLKIQTTDDEDSGAVANSFNYPDRPGEPNCMYYMRNGLCGYGSKCRFNHPVYAGQGGQQTQRRGELPERVGQPDCGHYLKTGTCKYGPACKYHHPRDKNGVGPVPLNSLGLPMRQVLSSCLWFLPLVMSYQFHQLNHFQEGNACPYYMRTGSCKFGVACKFHHPQPASAGTFLPVSGPAVYGFPSSSVPTSSGLHFGGGAPTMSLPRLPYLSGPSAQGPQAYIPVVLSPSEGIAAHGWNTYLGEAAFGGLVQSSAVISYLPERPDQPECRRFMSTGSCKYGSDCKYHHPRERIAQWTTNSLGPLGLPSRPGLPVCSYYSFYGLCKYGPTCKYDHPLTGYSYNSDLNFPTLPVFYPPVFPYQRNLPTVFSLEQSPPKLASISDWVKKPEAEVNENPKLDTETPENASEHAISSQLPLSDSSELSHEQSD</sequence>
<comment type="caution">
    <text evidence="1">The sequence shown here is derived from an EMBL/GenBank/DDBJ whole genome shotgun (WGS) entry which is preliminary data.</text>
</comment>
<dbReference type="Proteomes" id="UP001062846">
    <property type="component" value="Chromosome 4"/>
</dbReference>
<evidence type="ECO:0000313" key="1">
    <source>
        <dbReference type="EMBL" id="KAI8558223.1"/>
    </source>
</evidence>